<dbReference type="Proteomes" id="UP001180531">
    <property type="component" value="Unassembled WGS sequence"/>
</dbReference>
<accession>A0ABU2SRY2</accession>
<name>A0ABU2SRY2_9ACTN</name>
<evidence type="ECO:0000313" key="2">
    <source>
        <dbReference type="Proteomes" id="UP001180531"/>
    </source>
</evidence>
<organism evidence="1 2">
    <name type="scientific">Streptomyces hesseae</name>
    <dbReference type="NCBI Taxonomy" id="3075519"/>
    <lineage>
        <taxon>Bacteria</taxon>
        <taxon>Bacillati</taxon>
        <taxon>Actinomycetota</taxon>
        <taxon>Actinomycetes</taxon>
        <taxon>Kitasatosporales</taxon>
        <taxon>Streptomycetaceae</taxon>
        <taxon>Streptomyces</taxon>
    </lineage>
</organism>
<comment type="caution">
    <text evidence="1">The sequence shown here is derived from an EMBL/GenBank/DDBJ whole genome shotgun (WGS) entry which is preliminary data.</text>
</comment>
<dbReference type="EMBL" id="JAVRFI010000014">
    <property type="protein sequence ID" value="MDT0451630.1"/>
    <property type="molecule type" value="Genomic_DNA"/>
</dbReference>
<gene>
    <name evidence="1" type="ORF">RM609_21455</name>
</gene>
<protein>
    <submittedName>
        <fullName evidence="1">Uncharacterized protein</fullName>
    </submittedName>
</protein>
<dbReference type="RefSeq" id="WP_311613116.1">
    <property type="nucleotide sequence ID" value="NZ_JAVRFI010000014.1"/>
</dbReference>
<evidence type="ECO:0000313" key="1">
    <source>
        <dbReference type="EMBL" id="MDT0451630.1"/>
    </source>
</evidence>
<reference evidence="1" key="1">
    <citation type="submission" date="2024-05" db="EMBL/GenBank/DDBJ databases">
        <title>30 novel species of actinomycetes from the DSMZ collection.</title>
        <authorList>
            <person name="Nouioui I."/>
        </authorList>
    </citation>
    <scope>NUCLEOTIDE SEQUENCE</scope>
    <source>
        <strain evidence="1">DSM 40473</strain>
    </source>
</reference>
<keyword evidence="2" id="KW-1185">Reference proteome</keyword>
<proteinExistence type="predicted"/>
<sequence length="781" mass="84389">MNRPEHLSDPDPTLNVEFRDSLVPRITAGGYTLTASQTLTGAPEYLPTADKPVTRHIEVRAPRFTVEPEWVHGAYPPPGATGLYDDVLPHLTLDRPTLPWEREEHTDDDGKRLPWLALLVFGEGELPGDPHCLGQTDQRTVAQLTGHEDGVVLPAFDTTTEPIADDETKTVCRTVLVPPAVFHAVAPAQHELPLLTHVRHVNEQHQGVTLTEDRIRIGDYAVVTGNRLPSPDGGRYVAHLVSLEGWLDRLPSGEEAEEAYTGTPEQLRLISLWSWSFETLADHAPGFAALTEHFVDTEGKDGTELLLRVPVADLPSPSAEQREVTERLHDGYLPVSCRTESGRATFGWYRGPLVAQPVKEQSATDRRRCAAEALIHLEQYGVFDVSLATAFTAGRGVALSDHQFAAALLRLRGKVRTAAEQALNPTPAGAARARIEHLAAGGLVGHLREAHRQPVVASAAANTVRAAVTPVAGATALPALADITVQRLRDDAELRDRLGKAVGDITGGSGEPAGPDEDFAAVRDWLLRLRNLTGVPFAHLVPDARMLPAESLRFFHVDADWTTTLVEGALSVGLAHRFDFTGDDLLFGPQGALPEPTAPVTGMLLRSRLVSGWPALEIRPYANPTETGGETPLTVLRREALAEDVLLVLFEGVPGRVEIAEPQQGVHFGIDEPDKGRSDAPLDDGMIRLRSVKAETGPIGQEMKDAYFPKDGGGLRDYVREPGEGSPGTVLRTGRLADGLAGALGLQPPLSPARFAIQMINAAQRRIFTTAPVTTGDHRNG</sequence>